<evidence type="ECO:0000256" key="2">
    <source>
        <dbReference type="ARBA" id="ARBA00022737"/>
    </source>
</evidence>
<dbReference type="SUPFAM" id="SSF57667">
    <property type="entry name" value="beta-beta-alpha zinc fingers"/>
    <property type="match status" value="3"/>
</dbReference>
<proteinExistence type="predicted"/>
<dbReference type="FunFam" id="3.30.160.60:FF:000038">
    <property type="entry name" value="Zinc finger protein 624"/>
    <property type="match status" value="1"/>
</dbReference>
<evidence type="ECO:0000256" key="3">
    <source>
        <dbReference type="ARBA" id="ARBA00022771"/>
    </source>
</evidence>
<dbReference type="PROSITE" id="PS50157">
    <property type="entry name" value="ZINC_FINGER_C2H2_2"/>
    <property type="match status" value="6"/>
</dbReference>
<dbReference type="GeneTree" id="ENSGT00940000162179"/>
<protein>
    <recommendedName>
        <fullName evidence="6">C2H2-type domain-containing protein</fullName>
    </recommendedName>
</protein>
<dbReference type="Pfam" id="PF00096">
    <property type="entry name" value="zf-C2H2"/>
    <property type="match status" value="2"/>
</dbReference>
<dbReference type="FunFam" id="3.30.160.60:FF:002090">
    <property type="entry name" value="Zinc finger protein 473"/>
    <property type="match status" value="1"/>
</dbReference>
<reference evidence="7" key="2">
    <citation type="submission" date="2025-09" db="UniProtKB">
        <authorList>
            <consortium name="Ensembl"/>
        </authorList>
    </citation>
    <scope>IDENTIFICATION</scope>
</reference>
<keyword evidence="4" id="KW-0862">Zinc</keyword>
<evidence type="ECO:0000256" key="5">
    <source>
        <dbReference type="PROSITE-ProRule" id="PRU00042"/>
    </source>
</evidence>
<dbReference type="OrthoDB" id="6077919at2759"/>
<evidence type="ECO:0000256" key="4">
    <source>
        <dbReference type="ARBA" id="ARBA00022833"/>
    </source>
</evidence>
<accession>A0A8C7DX77</accession>
<dbReference type="FunFam" id="3.30.160.60:FF:000688">
    <property type="entry name" value="zinc finger protein 197 isoform X1"/>
    <property type="match status" value="1"/>
</dbReference>
<dbReference type="InterPro" id="IPR036236">
    <property type="entry name" value="Znf_C2H2_sf"/>
</dbReference>
<dbReference type="PANTHER" id="PTHR23235">
    <property type="entry name" value="KRUEPPEL-LIKE TRANSCRIPTION FACTOR"/>
    <property type="match status" value="1"/>
</dbReference>
<dbReference type="InterPro" id="IPR013087">
    <property type="entry name" value="Znf_C2H2_type"/>
</dbReference>
<dbReference type="AlphaFoldDB" id="A0A8C7DX77"/>
<dbReference type="SMART" id="SM00355">
    <property type="entry name" value="ZnF_C2H2"/>
    <property type="match status" value="6"/>
</dbReference>
<feature type="domain" description="C2H2-type" evidence="6">
    <location>
        <begin position="98"/>
        <end position="125"/>
    </location>
</feature>
<feature type="domain" description="C2H2-type" evidence="6">
    <location>
        <begin position="126"/>
        <end position="153"/>
    </location>
</feature>
<evidence type="ECO:0000256" key="1">
    <source>
        <dbReference type="ARBA" id="ARBA00022723"/>
    </source>
</evidence>
<feature type="domain" description="C2H2-type" evidence="6">
    <location>
        <begin position="154"/>
        <end position="181"/>
    </location>
</feature>
<keyword evidence="3 5" id="KW-0863">Zinc-finger</keyword>
<dbReference type="GO" id="GO:0008270">
    <property type="term" value="F:zinc ion binding"/>
    <property type="evidence" value="ECO:0007669"/>
    <property type="project" value="UniProtKB-KW"/>
</dbReference>
<feature type="domain" description="C2H2-type" evidence="6">
    <location>
        <begin position="182"/>
        <end position="209"/>
    </location>
</feature>
<dbReference type="PANTHER" id="PTHR23235:SF178">
    <property type="entry name" value="C2H2-TYPE DOMAIN-CONTAINING PROTEIN-RELATED"/>
    <property type="match status" value="1"/>
</dbReference>
<keyword evidence="8" id="KW-1185">Reference proteome</keyword>
<evidence type="ECO:0000259" key="6">
    <source>
        <dbReference type="PROSITE" id="PS50157"/>
    </source>
</evidence>
<dbReference type="Gene3D" id="3.30.160.60">
    <property type="entry name" value="Classic Zinc Finger"/>
    <property type="match status" value="7"/>
</dbReference>
<evidence type="ECO:0000313" key="8">
    <source>
        <dbReference type="Proteomes" id="UP000694559"/>
    </source>
</evidence>
<keyword evidence="1" id="KW-0479">Metal-binding</keyword>
<dbReference type="GO" id="GO:0000978">
    <property type="term" value="F:RNA polymerase II cis-regulatory region sequence-specific DNA binding"/>
    <property type="evidence" value="ECO:0007669"/>
    <property type="project" value="TreeGrafter"/>
</dbReference>
<organism evidence="7 8">
    <name type="scientific">Naja naja</name>
    <name type="common">Indian cobra</name>
    <dbReference type="NCBI Taxonomy" id="35670"/>
    <lineage>
        <taxon>Eukaryota</taxon>
        <taxon>Metazoa</taxon>
        <taxon>Chordata</taxon>
        <taxon>Craniata</taxon>
        <taxon>Vertebrata</taxon>
        <taxon>Euteleostomi</taxon>
        <taxon>Lepidosauria</taxon>
        <taxon>Squamata</taxon>
        <taxon>Bifurcata</taxon>
        <taxon>Unidentata</taxon>
        <taxon>Episquamata</taxon>
        <taxon>Toxicofera</taxon>
        <taxon>Serpentes</taxon>
        <taxon>Colubroidea</taxon>
        <taxon>Elapidae</taxon>
        <taxon>Elapinae</taxon>
        <taxon>Naja</taxon>
    </lineage>
</organism>
<evidence type="ECO:0000313" key="7">
    <source>
        <dbReference type="Ensembl" id="ENSNNAP00000012341.1"/>
    </source>
</evidence>
<sequence length="341" mass="39912">MGSLCPFKKKNQNLRSFPFCPPSPLLPPCLMPKGQFYCRSVVIQSYYMRIIRDTLGNRSLKFVDQMQLKSDETKQSQSLPWVSWLSNHTVIDKAERPYKSMECGKTFNKSNHLFFHKKTHSEEKRFTCMECGKSFCDNYYLIRHQKIHTGERPYKCMECGKMFCDNYYLIRHQRIHTGERPYKCMECGKTFTCSSNLNRHKRIHTGERPYKCMECGKSFIHNNDLNSHKRSHTGEKPYECLECGKAFRWHCDLTSHKRIHTGEKPYHCMECGKSFINPDKLCNLRRFGSRNVCVCFLVELIFLEGLHVLVDSQWNPAHNQTTVMGVGREGTGIQETFHGGK</sequence>
<reference evidence="7" key="1">
    <citation type="submission" date="2025-08" db="UniProtKB">
        <authorList>
            <consortium name="Ensembl"/>
        </authorList>
    </citation>
    <scope>IDENTIFICATION</scope>
</reference>
<dbReference type="Proteomes" id="UP000694559">
    <property type="component" value="Unplaced"/>
</dbReference>
<dbReference type="Ensembl" id="ENSNNAT00000012917.1">
    <property type="protein sequence ID" value="ENSNNAP00000012341.1"/>
    <property type="gene ID" value="ENSNNAG00000008317.1"/>
</dbReference>
<dbReference type="OMA" id="DNYYLIR"/>
<name>A0A8C7DX77_NAJNA</name>
<dbReference type="Pfam" id="PF13465">
    <property type="entry name" value="zf-H2C2_2"/>
    <property type="match status" value="1"/>
</dbReference>
<feature type="domain" description="C2H2-type" evidence="6">
    <location>
        <begin position="238"/>
        <end position="265"/>
    </location>
</feature>
<dbReference type="FunFam" id="3.30.160.60:FF:002343">
    <property type="entry name" value="Zinc finger protein 33A"/>
    <property type="match status" value="3"/>
</dbReference>
<keyword evidence="2" id="KW-0677">Repeat</keyword>
<dbReference type="FunFam" id="3.30.160.60:FF:001311">
    <property type="entry name" value="Zinc finger protein 668"/>
    <property type="match status" value="1"/>
</dbReference>
<dbReference type="PROSITE" id="PS00028">
    <property type="entry name" value="ZINC_FINGER_C2H2_1"/>
    <property type="match status" value="5"/>
</dbReference>
<dbReference type="GO" id="GO:0000981">
    <property type="term" value="F:DNA-binding transcription factor activity, RNA polymerase II-specific"/>
    <property type="evidence" value="ECO:0007669"/>
    <property type="project" value="TreeGrafter"/>
</dbReference>
<feature type="domain" description="C2H2-type" evidence="6">
    <location>
        <begin position="210"/>
        <end position="237"/>
    </location>
</feature>